<proteinExistence type="predicted"/>
<evidence type="ECO:0000313" key="2">
    <source>
        <dbReference type="EMBL" id="SFW23719.1"/>
    </source>
</evidence>
<protein>
    <submittedName>
        <fullName evidence="2">Site-specific DNA recombinase</fullName>
    </submittedName>
</protein>
<dbReference type="PROSITE" id="PS51736">
    <property type="entry name" value="RECOMBINASES_3"/>
    <property type="match status" value="1"/>
</dbReference>
<reference evidence="2 3" key="1">
    <citation type="submission" date="2016-11" db="EMBL/GenBank/DDBJ databases">
        <authorList>
            <person name="Jaros S."/>
            <person name="Januszkiewicz K."/>
            <person name="Wedrychowicz H."/>
        </authorList>
    </citation>
    <scope>NUCLEOTIDE SEQUENCE [LARGE SCALE GENOMIC DNA]</scope>
    <source>
        <strain evidence="2 3">YL228</strain>
    </source>
</reference>
<dbReference type="CDD" id="cd03768">
    <property type="entry name" value="SR_ResInv"/>
    <property type="match status" value="1"/>
</dbReference>
<sequence length="238" mass="27070">MVYGYCCITTKKQSIERQIRNIKKAFPEADIIKETFSGTSVNRPEWEKLFRKLENNDVIVFDSVSKMGSNAAEAFVLYKELVCKNIQLVFIRERYLDTESYKEALKGVISLSFSAEEQAANNLLKGVMSAVDHFIANKIELDIYKAFAQSENQIKELIRRTSEGIETARSNGKQIGTVKGAVHETKKSKAVKPLIIKLSKDFEGGLSDKECMKMIGLSNNTYYKYKRELKMEHIEQGA</sequence>
<dbReference type="RefSeq" id="WP_072299653.1">
    <property type="nucleotide sequence ID" value="NZ_FPIP01000002.1"/>
</dbReference>
<accession>A0A1K1MKP8</accession>
<feature type="domain" description="Resolvase/invertase-type recombinase catalytic" evidence="1">
    <location>
        <begin position="1"/>
        <end position="172"/>
    </location>
</feature>
<dbReference type="Gene3D" id="3.40.50.1390">
    <property type="entry name" value="Resolvase, N-terminal catalytic domain"/>
    <property type="match status" value="1"/>
</dbReference>
<dbReference type="EMBL" id="FPIP01000002">
    <property type="protein sequence ID" value="SFW23719.1"/>
    <property type="molecule type" value="Genomic_DNA"/>
</dbReference>
<evidence type="ECO:0000313" key="3">
    <source>
        <dbReference type="Proteomes" id="UP000183461"/>
    </source>
</evidence>
<organism evidence="2 3">
    <name type="scientific">Ruminococcus flavefaciens</name>
    <dbReference type="NCBI Taxonomy" id="1265"/>
    <lineage>
        <taxon>Bacteria</taxon>
        <taxon>Bacillati</taxon>
        <taxon>Bacillota</taxon>
        <taxon>Clostridia</taxon>
        <taxon>Eubacteriales</taxon>
        <taxon>Oscillospiraceae</taxon>
        <taxon>Ruminococcus</taxon>
    </lineage>
</organism>
<dbReference type="Pfam" id="PF00239">
    <property type="entry name" value="Resolvase"/>
    <property type="match status" value="1"/>
</dbReference>
<gene>
    <name evidence="2" type="ORF">SAMN02910280_1298</name>
</gene>
<dbReference type="InterPro" id="IPR036162">
    <property type="entry name" value="Resolvase-like_N_sf"/>
</dbReference>
<dbReference type="Proteomes" id="UP000183461">
    <property type="component" value="Unassembled WGS sequence"/>
</dbReference>
<dbReference type="AlphaFoldDB" id="A0A1K1MKP8"/>
<evidence type="ECO:0000259" key="1">
    <source>
        <dbReference type="PROSITE" id="PS51736"/>
    </source>
</evidence>
<dbReference type="SUPFAM" id="SSF53041">
    <property type="entry name" value="Resolvase-like"/>
    <property type="match status" value="1"/>
</dbReference>
<dbReference type="GO" id="GO:0000150">
    <property type="term" value="F:DNA strand exchange activity"/>
    <property type="evidence" value="ECO:0007669"/>
    <property type="project" value="InterPro"/>
</dbReference>
<dbReference type="InterPro" id="IPR006119">
    <property type="entry name" value="Resolv_N"/>
</dbReference>
<dbReference type="GO" id="GO:0003677">
    <property type="term" value="F:DNA binding"/>
    <property type="evidence" value="ECO:0007669"/>
    <property type="project" value="InterPro"/>
</dbReference>
<dbReference type="SMART" id="SM00857">
    <property type="entry name" value="Resolvase"/>
    <property type="match status" value="1"/>
</dbReference>
<name>A0A1K1MKP8_RUMFL</name>